<dbReference type="Pfam" id="PF13445">
    <property type="entry name" value="zf-RING_UBOX"/>
    <property type="match status" value="1"/>
</dbReference>
<keyword evidence="2" id="KW-0963">Cytoplasm</keyword>
<dbReference type="OrthoDB" id="6105938at2759"/>
<evidence type="ECO:0000256" key="2">
    <source>
        <dbReference type="ARBA" id="ARBA00022490"/>
    </source>
</evidence>
<evidence type="ECO:0000313" key="13">
    <source>
        <dbReference type="Proteomes" id="UP000838412"/>
    </source>
</evidence>
<dbReference type="SMART" id="SM00184">
    <property type="entry name" value="RING"/>
    <property type="match status" value="1"/>
</dbReference>
<feature type="compositionally biased region" description="Basic and acidic residues" evidence="8">
    <location>
        <begin position="104"/>
        <end position="120"/>
    </location>
</feature>
<dbReference type="AlphaFoldDB" id="A0A8K0AA61"/>
<evidence type="ECO:0000256" key="7">
    <source>
        <dbReference type="SAM" id="Coils"/>
    </source>
</evidence>
<feature type="domain" description="MATH" evidence="11">
    <location>
        <begin position="339"/>
        <end position="470"/>
    </location>
</feature>
<reference evidence="12" key="1">
    <citation type="submission" date="2022-01" db="EMBL/GenBank/DDBJ databases">
        <authorList>
            <person name="Braso-Vives M."/>
        </authorList>
    </citation>
    <scope>NUCLEOTIDE SEQUENCE</scope>
</reference>
<dbReference type="GO" id="GO:0006513">
    <property type="term" value="P:protein monoubiquitination"/>
    <property type="evidence" value="ECO:0007669"/>
    <property type="project" value="TreeGrafter"/>
</dbReference>
<dbReference type="InterPro" id="IPR047153">
    <property type="entry name" value="TRIM45/56/19-like"/>
</dbReference>
<dbReference type="InterPro" id="IPR001841">
    <property type="entry name" value="Znf_RING"/>
</dbReference>
<protein>
    <submittedName>
        <fullName evidence="12">MID1 protein</fullName>
    </submittedName>
</protein>
<dbReference type="GO" id="GO:0005737">
    <property type="term" value="C:cytoplasm"/>
    <property type="evidence" value="ECO:0007669"/>
    <property type="project" value="UniProtKB-SubCell"/>
</dbReference>
<feature type="coiled-coil region" evidence="7">
    <location>
        <begin position="245"/>
        <end position="276"/>
    </location>
</feature>
<evidence type="ECO:0000256" key="4">
    <source>
        <dbReference type="ARBA" id="ARBA00022771"/>
    </source>
</evidence>
<dbReference type="PROSITE" id="PS50144">
    <property type="entry name" value="MATH"/>
    <property type="match status" value="1"/>
</dbReference>
<dbReference type="CDD" id="cd19756">
    <property type="entry name" value="Bbox2"/>
    <property type="match status" value="1"/>
</dbReference>
<dbReference type="InterPro" id="IPR008974">
    <property type="entry name" value="TRAF-like"/>
</dbReference>
<evidence type="ECO:0000256" key="3">
    <source>
        <dbReference type="ARBA" id="ARBA00022723"/>
    </source>
</evidence>
<evidence type="ECO:0000313" key="12">
    <source>
        <dbReference type="EMBL" id="CAH1272160.1"/>
    </source>
</evidence>
<dbReference type="SMART" id="SM00336">
    <property type="entry name" value="BBOX"/>
    <property type="match status" value="1"/>
</dbReference>
<proteinExistence type="predicted"/>
<dbReference type="Gene3D" id="3.30.160.60">
    <property type="entry name" value="Classic Zinc Finger"/>
    <property type="match status" value="1"/>
</dbReference>
<dbReference type="SUPFAM" id="SSF49599">
    <property type="entry name" value="TRAF domain-like"/>
    <property type="match status" value="1"/>
</dbReference>
<dbReference type="Proteomes" id="UP000838412">
    <property type="component" value="Chromosome 8"/>
</dbReference>
<dbReference type="Pfam" id="PF22486">
    <property type="entry name" value="MATH_2"/>
    <property type="match status" value="1"/>
</dbReference>
<gene>
    <name evidence="12" type="primary">MID1</name>
    <name evidence="12" type="ORF">BLAG_LOCUS23881</name>
</gene>
<dbReference type="GO" id="GO:0061630">
    <property type="term" value="F:ubiquitin protein ligase activity"/>
    <property type="evidence" value="ECO:0007669"/>
    <property type="project" value="TreeGrafter"/>
</dbReference>
<dbReference type="CDD" id="cd00121">
    <property type="entry name" value="MATH"/>
    <property type="match status" value="1"/>
</dbReference>
<keyword evidence="13" id="KW-1185">Reference proteome</keyword>
<dbReference type="SUPFAM" id="SSF57850">
    <property type="entry name" value="RING/U-box"/>
    <property type="match status" value="1"/>
</dbReference>
<organism evidence="12 13">
    <name type="scientific">Branchiostoma lanceolatum</name>
    <name type="common">Common lancelet</name>
    <name type="synonym">Amphioxus lanceolatum</name>
    <dbReference type="NCBI Taxonomy" id="7740"/>
    <lineage>
        <taxon>Eukaryota</taxon>
        <taxon>Metazoa</taxon>
        <taxon>Chordata</taxon>
        <taxon>Cephalochordata</taxon>
        <taxon>Leptocardii</taxon>
        <taxon>Amphioxiformes</taxon>
        <taxon>Branchiostomatidae</taxon>
        <taxon>Branchiostoma</taxon>
    </lineage>
</organism>
<evidence type="ECO:0000259" key="10">
    <source>
        <dbReference type="PROSITE" id="PS50119"/>
    </source>
</evidence>
<evidence type="ECO:0000256" key="1">
    <source>
        <dbReference type="ARBA" id="ARBA00004496"/>
    </source>
</evidence>
<evidence type="ECO:0000259" key="11">
    <source>
        <dbReference type="PROSITE" id="PS50144"/>
    </source>
</evidence>
<sequence length="472" mass="53965">MASEDPLQEELTCPICLELFAEPRVLPCQHSFCTGCLQRMAAPKENKPVRRGRSRKNQNKTAEKALEFECPTCKETVSLKERVIQSLPRNFHLQNITDSFQKSRNSEGKRKRDSESGSEKKKARPLMCSVHQDQPLDVYCVSCRRPVCAACVQDGDHKDHTTGDIQAAYDTARHTVRESLALLEGRSKNMTWSLEKLKRSEEKIKHSAKSLEQSIKDQCSNLKKVVDRQEQALIAQTKAAKTRYLQRQKEMLSVYKNKHEALTKELELTKHHLENKQPVNFLMDVQALQQKLTDLQRSQETCDVLFPHTSLSKCVDFRPTLQTLQGMELSHDSSSAELTIRASICLVDFRTGPAGKRRYSSAVVWQELEWRLLIENKLSTVNGGQKRFLSVFLQCLGRTDSQGAWSLTVATQLRILPQEARGQMFQKWLRHRYDSQHANKGWSEFIALEELEKPGCGLVNDGRVILEAFVKL</sequence>
<dbReference type="InterPro" id="IPR017907">
    <property type="entry name" value="Znf_RING_CS"/>
</dbReference>
<keyword evidence="4 6" id="KW-0863">Zinc-finger</keyword>
<dbReference type="EMBL" id="OV696693">
    <property type="protein sequence ID" value="CAH1272160.1"/>
    <property type="molecule type" value="Genomic_DNA"/>
</dbReference>
<dbReference type="PROSITE" id="PS50089">
    <property type="entry name" value="ZF_RING_2"/>
    <property type="match status" value="1"/>
</dbReference>
<feature type="domain" description="B box-type" evidence="10">
    <location>
        <begin position="123"/>
        <end position="165"/>
    </location>
</feature>
<dbReference type="PANTHER" id="PTHR25462:SF229">
    <property type="entry name" value="TRANSCRIPTION INTERMEDIARY FACTOR 1-BETA"/>
    <property type="match status" value="1"/>
</dbReference>
<dbReference type="InterPro" id="IPR000315">
    <property type="entry name" value="Znf_B-box"/>
</dbReference>
<dbReference type="PANTHER" id="PTHR25462">
    <property type="entry name" value="BONUS, ISOFORM C-RELATED"/>
    <property type="match status" value="1"/>
</dbReference>
<dbReference type="Pfam" id="PF00643">
    <property type="entry name" value="zf-B_box"/>
    <property type="match status" value="1"/>
</dbReference>
<evidence type="ECO:0000259" key="9">
    <source>
        <dbReference type="PROSITE" id="PS50089"/>
    </source>
</evidence>
<dbReference type="InterPro" id="IPR002083">
    <property type="entry name" value="MATH/TRAF_dom"/>
</dbReference>
<dbReference type="InterPro" id="IPR013083">
    <property type="entry name" value="Znf_RING/FYVE/PHD"/>
</dbReference>
<feature type="domain" description="RING-type" evidence="9">
    <location>
        <begin position="13"/>
        <end position="74"/>
    </location>
</feature>
<evidence type="ECO:0000256" key="6">
    <source>
        <dbReference type="PROSITE-ProRule" id="PRU00024"/>
    </source>
</evidence>
<comment type="subcellular location">
    <subcellularLocation>
        <location evidence="1">Cytoplasm</location>
    </subcellularLocation>
</comment>
<keyword evidence="5" id="KW-0862">Zinc</keyword>
<dbReference type="SUPFAM" id="SSF57845">
    <property type="entry name" value="B-box zinc-binding domain"/>
    <property type="match status" value="1"/>
</dbReference>
<evidence type="ECO:0000256" key="5">
    <source>
        <dbReference type="ARBA" id="ARBA00022833"/>
    </source>
</evidence>
<name>A0A8K0AA61_BRALA</name>
<dbReference type="GO" id="GO:0008270">
    <property type="term" value="F:zinc ion binding"/>
    <property type="evidence" value="ECO:0007669"/>
    <property type="project" value="UniProtKB-KW"/>
</dbReference>
<keyword evidence="7" id="KW-0175">Coiled coil</keyword>
<accession>A0A8K0AA61</accession>
<dbReference type="Gene3D" id="2.60.210.10">
    <property type="entry name" value="Apoptosis, Tumor Necrosis Factor Receptor Associated Protein 2, Chain A"/>
    <property type="match status" value="1"/>
</dbReference>
<feature type="region of interest" description="Disordered" evidence="8">
    <location>
        <begin position="95"/>
        <end position="125"/>
    </location>
</feature>
<keyword evidence="3" id="KW-0479">Metal-binding</keyword>
<dbReference type="PROSITE" id="PS50119">
    <property type="entry name" value="ZF_BBOX"/>
    <property type="match status" value="1"/>
</dbReference>
<dbReference type="InterPro" id="IPR027370">
    <property type="entry name" value="Znf-RING_euk"/>
</dbReference>
<dbReference type="PROSITE" id="PS00518">
    <property type="entry name" value="ZF_RING_1"/>
    <property type="match status" value="1"/>
</dbReference>
<dbReference type="Gene3D" id="3.30.40.10">
    <property type="entry name" value="Zinc/RING finger domain, C3HC4 (zinc finger)"/>
    <property type="match status" value="1"/>
</dbReference>
<evidence type="ECO:0000256" key="8">
    <source>
        <dbReference type="SAM" id="MobiDB-lite"/>
    </source>
</evidence>